<dbReference type="PANTHER" id="PTHR34482:SF36">
    <property type="entry name" value="RETROTRANSPOSON GAG DOMAIN-CONTAINING PROTEIN"/>
    <property type="match status" value="1"/>
</dbReference>
<evidence type="ECO:0000259" key="2">
    <source>
        <dbReference type="Pfam" id="PF03732"/>
    </source>
</evidence>
<name>A0A484LXY5_9ASTE</name>
<dbReference type="AlphaFoldDB" id="A0A484LXY5"/>
<feature type="compositionally biased region" description="Polar residues" evidence="1">
    <location>
        <begin position="299"/>
        <end position="318"/>
    </location>
</feature>
<accession>A0A484LXY5</accession>
<feature type="compositionally biased region" description="Low complexity" evidence="1">
    <location>
        <begin position="271"/>
        <end position="284"/>
    </location>
</feature>
<dbReference type="Proteomes" id="UP000595140">
    <property type="component" value="Unassembled WGS sequence"/>
</dbReference>
<dbReference type="PANTHER" id="PTHR34482">
    <property type="entry name" value="DNA DAMAGE-INDUCIBLE PROTEIN 1-LIKE"/>
    <property type="match status" value="1"/>
</dbReference>
<dbReference type="InterPro" id="IPR005162">
    <property type="entry name" value="Retrotrans_gag_dom"/>
</dbReference>
<reference evidence="3 4" key="1">
    <citation type="submission" date="2018-04" db="EMBL/GenBank/DDBJ databases">
        <authorList>
            <person name="Vogel A."/>
        </authorList>
    </citation>
    <scope>NUCLEOTIDE SEQUENCE [LARGE SCALE GENOMIC DNA]</scope>
</reference>
<organism evidence="3 4">
    <name type="scientific">Cuscuta campestris</name>
    <dbReference type="NCBI Taxonomy" id="132261"/>
    <lineage>
        <taxon>Eukaryota</taxon>
        <taxon>Viridiplantae</taxon>
        <taxon>Streptophyta</taxon>
        <taxon>Embryophyta</taxon>
        <taxon>Tracheophyta</taxon>
        <taxon>Spermatophyta</taxon>
        <taxon>Magnoliopsida</taxon>
        <taxon>eudicotyledons</taxon>
        <taxon>Gunneridae</taxon>
        <taxon>Pentapetalae</taxon>
        <taxon>asterids</taxon>
        <taxon>lamiids</taxon>
        <taxon>Solanales</taxon>
        <taxon>Convolvulaceae</taxon>
        <taxon>Cuscuteae</taxon>
        <taxon>Cuscuta</taxon>
        <taxon>Cuscuta subgen. Grammica</taxon>
        <taxon>Cuscuta sect. Cleistogrammica</taxon>
    </lineage>
</organism>
<dbReference type="OrthoDB" id="2272416at2759"/>
<feature type="region of interest" description="Disordered" evidence="1">
    <location>
        <begin position="256"/>
        <end position="325"/>
    </location>
</feature>
<dbReference type="EMBL" id="OOIL02002239">
    <property type="protein sequence ID" value="VFQ81440.1"/>
    <property type="molecule type" value="Genomic_DNA"/>
</dbReference>
<feature type="domain" description="Retrotransposon gag" evidence="2">
    <location>
        <begin position="128"/>
        <end position="222"/>
    </location>
</feature>
<feature type="region of interest" description="Disordered" evidence="1">
    <location>
        <begin position="1"/>
        <end position="28"/>
    </location>
</feature>
<keyword evidence="4" id="KW-1185">Reference proteome</keyword>
<proteinExistence type="predicted"/>
<evidence type="ECO:0000256" key="1">
    <source>
        <dbReference type="SAM" id="MobiDB-lite"/>
    </source>
</evidence>
<dbReference type="Pfam" id="PF03732">
    <property type="entry name" value="Retrotrans_gag"/>
    <property type="match status" value="1"/>
</dbReference>
<gene>
    <name evidence="3" type="ORF">CCAM_LOCUS23216</name>
</gene>
<evidence type="ECO:0000313" key="3">
    <source>
        <dbReference type="EMBL" id="VFQ81440.1"/>
    </source>
</evidence>
<evidence type="ECO:0000313" key="4">
    <source>
        <dbReference type="Proteomes" id="UP000595140"/>
    </source>
</evidence>
<sequence length="325" mass="36080">MSQEASNDGQAAPHGEPEHVSVHTEASNFTPHQVPEQVAPGAGPVPGVVPINQPQFAANFMNFLQQWAGAYVPPPPPLPPPVVVVTIEKLWKNGAEAFLGDQIAKRWFERTARVLGNLRVPHNQRGDLAVALLQDSAYDWWKRVGADVPEPVQWATFDRLLHEEYVLEHFVEAKREEFPKFTQGKLTLPEYRQKFDELAGFGQDLVPTMEKRCKRFVEGLRPDLSAHLITAPRVDINVLFKNALDMNTTLIKKDEYEQAQATHPRPPPPSSSSKGSPSVPSSSHTSKKTKSTHAPSPVPTQESGKNPSPSGYQYSICTQCGRRHP</sequence>
<protein>
    <recommendedName>
        <fullName evidence="2">Retrotransposon gag domain-containing protein</fullName>
    </recommendedName>
</protein>